<comment type="similarity">
    <text evidence="7">Belongs to the binding-protein-dependent transport system permease family.</text>
</comment>
<reference evidence="9 10" key="1">
    <citation type="submission" date="2018-06" db="EMBL/GenBank/DDBJ databases">
        <title>Genomic Encyclopedia of Archaeal and Bacterial Type Strains, Phase II (KMG-II): from individual species to whole genera.</title>
        <authorList>
            <person name="Goeker M."/>
        </authorList>
    </citation>
    <scope>NUCLEOTIDE SEQUENCE [LARGE SCALE GENOMIC DNA]</scope>
    <source>
        <strain evidence="9 10">DSM 24525</strain>
    </source>
</reference>
<feature type="transmembrane region" description="Helical" evidence="7">
    <location>
        <begin position="285"/>
        <end position="307"/>
    </location>
</feature>
<evidence type="ECO:0000313" key="9">
    <source>
        <dbReference type="EMBL" id="PZW50851.1"/>
    </source>
</evidence>
<dbReference type="EMBL" id="QKYU01000001">
    <property type="protein sequence ID" value="PZW50851.1"/>
    <property type="molecule type" value="Genomic_DNA"/>
</dbReference>
<evidence type="ECO:0000256" key="3">
    <source>
        <dbReference type="ARBA" id="ARBA00022475"/>
    </source>
</evidence>
<protein>
    <submittedName>
        <fullName evidence="9">Peptide/nickel transport system permease protein</fullName>
    </submittedName>
</protein>
<evidence type="ECO:0000256" key="6">
    <source>
        <dbReference type="ARBA" id="ARBA00023136"/>
    </source>
</evidence>
<feature type="domain" description="ABC transmembrane type-1" evidence="8">
    <location>
        <begin position="95"/>
        <end position="304"/>
    </location>
</feature>
<evidence type="ECO:0000256" key="2">
    <source>
        <dbReference type="ARBA" id="ARBA00022448"/>
    </source>
</evidence>
<evidence type="ECO:0000256" key="4">
    <source>
        <dbReference type="ARBA" id="ARBA00022692"/>
    </source>
</evidence>
<keyword evidence="4 7" id="KW-0812">Transmembrane</keyword>
<gene>
    <name evidence="9" type="ORF">C8P66_10164</name>
</gene>
<dbReference type="InterPro" id="IPR045621">
    <property type="entry name" value="BPD_transp_1_N"/>
</dbReference>
<organism evidence="9 10">
    <name type="scientific">Humitalea rosea</name>
    <dbReference type="NCBI Taxonomy" id="990373"/>
    <lineage>
        <taxon>Bacteria</taxon>
        <taxon>Pseudomonadati</taxon>
        <taxon>Pseudomonadota</taxon>
        <taxon>Alphaproteobacteria</taxon>
        <taxon>Acetobacterales</taxon>
        <taxon>Roseomonadaceae</taxon>
        <taxon>Humitalea</taxon>
    </lineage>
</organism>
<feature type="transmembrane region" description="Helical" evidence="7">
    <location>
        <begin position="177"/>
        <end position="199"/>
    </location>
</feature>
<dbReference type="PANTHER" id="PTHR43163">
    <property type="entry name" value="DIPEPTIDE TRANSPORT SYSTEM PERMEASE PROTEIN DPPB-RELATED"/>
    <property type="match status" value="1"/>
</dbReference>
<evidence type="ECO:0000256" key="7">
    <source>
        <dbReference type="RuleBase" id="RU363032"/>
    </source>
</evidence>
<dbReference type="CDD" id="cd06261">
    <property type="entry name" value="TM_PBP2"/>
    <property type="match status" value="1"/>
</dbReference>
<dbReference type="GO" id="GO:0005886">
    <property type="term" value="C:plasma membrane"/>
    <property type="evidence" value="ECO:0007669"/>
    <property type="project" value="UniProtKB-SubCell"/>
</dbReference>
<keyword evidence="2 7" id="KW-0813">Transport</keyword>
<evidence type="ECO:0000259" key="8">
    <source>
        <dbReference type="PROSITE" id="PS50928"/>
    </source>
</evidence>
<feature type="transmembrane region" description="Helical" evidence="7">
    <location>
        <begin position="101"/>
        <end position="122"/>
    </location>
</feature>
<name>A0A2W7ISS5_9PROT</name>
<dbReference type="Pfam" id="PF00528">
    <property type="entry name" value="BPD_transp_1"/>
    <property type="match status" value="1"/>
</dbReference>
<feature type="transmembrane region" description="Helical" evidence="7">
    <location>
        <begin position="134"/>
        <end position="157"/>
    </location>
</feature>
<comment type="subcellular location">
    <subcellularLocation>
        <location evidence="1 7">Cell membrane</location>
        <topology evidence="1 7">Multi-pass membrane protein</topology>
    </subcellularLocation>
</comment>
<dbReference type="AlphaFoldDB" id="A0A2W7ISS5"/>
<dbReference type="Proteomes" id="UP000249688">
    <property type="component" value="Unassembled WGS sequence"/>
</dbReference>
<dbReference type="Pfam" id="PF19300">
    <property type="entry name" value="BPD_transp_1_N"/>
    <property type="match status" value="1"/>
</dbReference>
<sequence>MIRVAIGRLLSALPVLLIVSLISFGLMRLIPGDPAAAIAGISATPAQLAQLRVDLGLDQPLLVQLLRYYEGLVQGDLGRSLLLGKGVFAATMERLPVTIGLSLYALVITLLIGLAAGIIAALRQNSIVDQAAMMFAMIGISVPSFFLGLVMIIVFGVHLGWLPTGGYIPFSQDPLGWLSSSTMPAISLALLQAGLLARITRSSMLEVLRQDYIRTARAKGLPMRQVILKHALANALIPIVTVVGIIVTLLVSGAVVTEALFSLPGMGQLLTQAVLNRDYPMVQGGLLLVTTFLVMVNILVDVLYAALDPRVRYE</sequence>
<dbReference type="SUPFAM" id="SSF161098">
    <property type="entry name" value="MetI-like"/>
    <property type="match status" value="1"/>
</dbReference>
<keyword evidence="10" id="KW-1185">Reference proteome</keyword>
<accession>A0A2W7ISS5</accession>
<keyword evidence="3" id="KW-1003">Cell membrane</keyword>
<dbReference type="Gene3D" id="1.10.3720.10">
    <property type="entry name" value="MetI-like"/>
    <property type="match status" value="1"/>
</dbReference>
<evidence type="ECO:0000313" key="10">
    <source>
        <dbReference type="Proteomes" id="UP000249688"/>
    </source>
</evidence>
<proteinExistence type="inferred from homology"/>
<dbReference type="InterPro" id="IPR035906">
    <property type="entry name" value="MetI-like_sf"/>
</dbReference>
<evidence type="ECO:0000256" key="5">
    <source>
        <dbReference type="ARBA" id="ARBA00022989"/>
    </source>
</evidence>
<feature type="transmembrane region" description="Helical" evidence="7">
    <location>
        <begin position="231"/>
        <end position="256"/>
    </location>
</feature>
<dbReference type="GO" id="GO:0055085">
    <property type="term" value="P:transmembrane transport"/>
    <property type="evidence" value="ECO:0007669"/>
    <property type="project" value="InterPro"/>
</dbReference>
<evidence type="ECO:0000256" key="1">
    <source>
        <dbReference type="ARBA" id="ARBA00004651"/>
    </source>
</evidence>
<dbReference type="InterPro" id="IPR000515">
    <property type="entry name" value="MetI-like"/>
</dbReference>
<dbReference type="PANTHER" id="PTHR43163:SF6">
    <property type="entry name" value="DIPEPTIDE TRANSPORT SYSTEM PERMEASE PROTEIN DPPB-RELATED"/>
    <property type="match status" value="1"/>
</dbReference>
<dbReference type="OrthoDB" id="9805855at2"/>
<dbReference type="RefSeq" id="WP_111396148.1">
    <property type="nucleotide sequence ID" value="NZ_QKYU01000001.1"/>
</dbReference>
<keyword evidence="6 7" id="KW-0472">Membrane</keyword>
<comment type="caution">
    <text evidence="9">The sequence shown here is derived from an EMBL/GenBank/DDBJ whole genome shotgun (WGS) entry which is preliminary data.</text>
</comment>
<keyword evidence="5 7" id="KW-1133">Transmembrane helix</keyword>
<dbReference type="PROSITE" id="PS50928">
    <property type="entry name" value="ABC_TM1"/>
    <property type="match status" value="1"/>
</dbReference>